<evidence type="ECO:0000256" key="6">
    <source>
        <dbReference type="ARBA" id="ARBA00030388"/>
    </source>
</evidence>
<evidence type="ECO:0000256" key="5">
    <source>
        <dbReference type="ARBA" id="ARBA00022801"/>
    </source>
</evidence>
<proteinExistence type="inferred from homology"/>
<evidence type="ECO:0000256" key="1">
    <source>
        <dbReference type="ARBA" id="ARBA00008172"/>
    </source>
</evidence>
<dbReference type="NCBIfam" id="TIGR02116">
    <property type="entry name" value="toxin_Txe_YoeB"/>
    <property type="match status" value="1"/>
</dbReference>
<sequence length="87" mass="10559">MQKVWSEEAWEDYLYWQLQDKKTLKKINQLIKDIERNGYNCSGKPEPLKADLSGYWSVRIDNKNRIVFSINKNYLEIWQCGSHYRDK</sequence>
<evidence type="ECO:0000313" key="8">
    <source>
        <dbReference type="EMBL" id="RRJ16232.1"/>
    </source>
</evidence>
<dbReference type="EMBL" id="RRCM01000001">
    <property type="protein sequence ID" value="RRJ16232.1"/>
    <property type="molecule type" value="Genomic_DNA"/>
</dbReference>
<dbReference type="PANTHER" id="PTHR38039">
    <property type="entry name" value="TOXIN YOEB"/>
    <property type="match status" value="1"/>
</dbReference>
<comment type="caution">
    <text evidence="8">The sequence shown here is derived from an EMBL/GenBank/DDBJ whole genome shotgun (WGS) entry which is preliminary data.</text>
</comment>
<keyword evidence="5" id="KW-0378">Hydrolase</keyword>
<accession>A0A3P3Q4S0</accession>
<comment type="similarity">
    <text evidence="1">Belongs to the YoeB family.</text>
</comment>
<dbReference type="GO" id="GO:0016787">
    <property type="term" value="F:hydrolase activity"/>
    <property type="evidence" value="ECO:0007669"/>
    <property type="project" value="UniProtKB-KW"/>
</dbReference>
<dbReference type="Pfam" id="PF06769">
    <property type="entry name" value="YoeB_toxin"/>
    <property type="match status" value="1"/>
</dbReference>
<evidence type="ECO:0000256" key="3">
    <source>
        <dbReference type="ARBA" id="ARBA00022722"/>
    </source>
</evidence>
<protein>
    <recommendedName>
        <fullName evidence="7">Endoribonuclease YoeB</fullName>
    </recommendedName>
    <alternativeName>
        <fullName evidence="6">Putative mRNA interferase YoeB</fullName>
    </alternativeName>
</protein>
<evidence type="ECO:0000256" key="4">
    <source>
        <dbReference type="ARBA" id="ARBA00022759"/>
    </source>
</evidence>
<dbReference type="Proteomes" id="UP000276982">
    <property type="component" value="Unassembled WGS sequence"/>
</dbReference>
<evidence type="ECO:0000313" key="9">
    <source>
        <dbReference type="Proteomes" id="UP000276982"/>
    </source>
</evidence>
<evidence type="ECO:0000256" key="2">
    <source>
        <dbReference type="ARBA" id="ARBA00022649"/>
    </source>
</evidence>
<dbReference type="PANTHER" id="PTHR38039:SF1">
    <property type="entry name" value="TOXIN YOEB"/>
    <property type="match status" value="1"/>
</dbReference>
<name>A0A3P3Q4S0_9FIRM</name>
<reference evidence="8 9" key="1">
    <citation type="submission" date="2018-11" db="EMBL/GenBank/DDBJ databases">
        <title>Genome sequencing of Lachnoanaerobaculum orale DSM 24553T.</title>
        <authorList>
            <person name="Kook J.-K."/>
            <person name="Park S.-N."/>
            <person name="Lim Y.K."/>
        </authorList>
    </citation>
    <scope>NUCLEOTIDE SEQUENCE [LARGE SCALE GENOMIC DNA]</scope>
    <source>
        <strain evidence="8 9">DSM 24553</strain>
    </source>
</reference>
<dbReference type="GO" id="GO:0006401">
    <property type="term" value="P:RNA catabolic process"/>
    <property type="evidence" value="ECO:0007669"/>
    <property type="project" value="InterPro"/>
</dbReference>
<keyword evidence="4" id="KW-0255">Endonuclease</keyword>
<dbReference type="SUPFAM" id="SSF143011">
    <property type="entry name" value="RelE-like"/>
    <property type="match status" value="1"/>
</dbReference>
<keyword evidence="3" id="KW-0540">Nuclease</keyword>
<dbReference type="AlphaFoldDB" id="A0A3P3Q4S0"/>
<dbReference type="GO" id="GO:0045892">
    <property type="term" value="P:negative regulation of DNA-templated transcription"/>
    <property type="evidence" value="ECO:0007669"/>
    <property type="project" value="TreeGrafter"/>
</dbReference>
<evidence type="ECO:0000256" key="7">
    <source>
        <dbReference type="ARBA" id="ARBA00050056"/>
    </source>
</evidence>
<dbReference type="GO" id="GO:0004519">
    <property type="term" value="F:endonuclease activity"/>
    <property type="evidence" value="ECO:0007669"/>
    <property type="project" value="UniProtKB-KW"/>
</dbReference>
<dbReference type="Gene3D" id="3.30.2310.20">
    <property type="entry name" value="RelE-like"/>
    <property type="match status" value="1"/>
</dbReference>
<organism evidence="8 9">
    <name type="scientific">Lachnoanaerobaculum orale</name>
    <dbReference type="NCBI Taxonomy" id="979627"/>
    <lineage>
        <taxon>Bacteria</taxon>
        <taxon>Bacillati</taxon>
        <taxon>Bacillota</taxon>
        <taxon>Clostridia</taxon>
        <taxon>Lachnospirales</taxon>
        <taxon>Lachnospiraceae</taxon>
        <taxon>Lachnoanaerobaculum</taxon>
    </lineage>
</organism>
<keyword evidence="9" id="KW-1185">Reference proteome</keyword>
<dbReference type="InterPro" id="IPR035093">
    <property type="entry name" value="RelE/ParE_toxin_dom_sf"/>
</dbReference>
<dbReference type="InterPro" id="IPR009614">
    <property type="entry name" value="YoeB_toxin"/>
</dbReference>
<gene>
    <name evidence="8" type="ORF">EHW90_04290</name>
</gene>
<dbReference type="RefSeq" id="WP_124951502.1">
    <property type="nucleotide sequence ID" value="NZ_RRCM01000001.1"/>
</dbReference>
<keyword evidence="2" id="KW-1277">Toxin-antitoxin system</keyword>